<dbReference type="GO" id="GO:0033499">
    <property type="term" value="P:galactose catabolic process via UDP-galactose, Leloir pathway"/>
    <property type="evidence" value="ECO:0007669"/>
    <property type="project" value="TreeGrafter"/>
</dbReference>
<evidence type="ECO:0000256" key="9">
    <source>
        <dbReference type="ARBA" id="ARBA00023277"/>
    </source>
</evidence>
<evidence type="ECO:0000256" key="3">
    <source>
        <dbReference type="ARBA" id="ARBA00004947"/>
    </source>
</evidence>
<evidence type="ECO:0000256" key="6">
    <source>
        <dbReference type="ARBA" id="ARBA00018569"/>
    </source>
</evidence>
<dbReference type="EMBL" id="FZOB01000017">
    <property type="protein sequence ID" value="SNR92016.1"/>
    <property type="molecule type" value="Genomic_DNA"/>
</dbReference>
<sequence>MKIVVTGGAGYIGSHTVKLLTEKNHEVLVIDNLYNGHQEAVKDAQFIRCNIKDTDKLTEIFESFKPDAVIHFAAFIEVGESVKNPLSFYENNVSGTVSLLKAMEITGVDKIIFSSTAAVYGNPVTVPIPETEPIKPINPYGQSKACVEKILNDLSTFKGLNYVSLRYFNAAGADPSGLIGESHNPETHLIPLILKTAKGEREKIYIFGTDYPTPDGTCVRDYIHVNDLADAHLLSLEYLMSGGKSAVFNCGYGKGYSVREIIDTVRKITGKDFRVEETDRRPGDPAVLIADPTNLKKTLNWKPKFDELDIIIKSAWRWELNRRF</sequence>
<reference evidence="13" key="1">
    <citation type="submission" date="2017-06" db="EMBL/GenBank/DDBJ databases">
        <authorList>
            <person name="Varghese N."/>
            <person name="Submissions S."/>
        </authorList>
    </citation>
    <scope>NUCLEOTIDE SEQUENCE [LARGE SCALE GENOMIC DNA]</scope>
    <source>
        <strain evidence="13">DSM 15668</strain>
    </source>
</reference>
<comment type="catalytic activity">
    <reaction evidence="1 10">
        <text>UDP-alpha-D-glucose = UDP-alpha-D-galactose</text>
        <dbReference type="Rhea" id="RHEA:22168"/>
        <dbReference type="ChEBI" id="CHEBI:58885"/>
        <dbReference type="ChEBI" id="CHEBI:66914"/>
        <dbReference type="EC" id="5.1.3.2"/>
    </reaction>
</comment>
<dbReference type="PANTHER" id="PTHR43725">
    <property type="entry name" value="UDP-GLUCOSE 4-EPIMERASE"/>
    <property type="match status" value="1"/>
</dbReference>
<keyword evidence="9 10" id="KW-0119">Carbohydrate metabolism</keyword>
<dbReference type="Pfam" id="PF01370">
    <property type="entry name" value="Epimerase"/>
    <property type="match status" value="1"/>
</dbReference>
<protein>
    <recommendedName>
        <fullName evidence="6 10">UDP-glucose 4-epimerase</fullName>
        <ecNumber evidence="5 10">5.1.3.2</ecNumber>
    </recommendedName>
</protein>
<evidence type="ECO:0000313" key="12">
    <source>
        <dbReference type="EMBL" id="SNR92016.1"/>
    </source>
</evidence>
<keyword evidence="13" id="KW-1185">Reference proteome</keyword>
<evidence type="ECO:0000256" key="8">
    <source>
        <dbReference type="ARBA" id="ARBA00023235"/>
    </source>
</evidence>
<comment type="subunit">
    <text evidence="10">Homodimer.</text>
</comment>
<evidence type="ECO:0000256" key="4">
    <source>
        <dbReference type="ARBA" id="ARBA00007637"/>
    </source>
</evidence>
<dbReference type="AlphaFoldDB" id="A0A239A8N3"/>
<evidence type="ECO:0000256" key="2">
    <source>
        <dbReference type="ARBA" id="ARBA00001911"/>
    </source>
</evidence>
<evidence type="ECO:0000256" key="5">
    <source>
        <dbReference type="ARBA" id="ARBA00013189"/>
    </source>
</evidence>
<evidence type="ECO:0000259" key="11">
    <source>
        <dbReference type="Pfam" id="PF01370"/>
    </source>
</evidence>
<comment type="similarity">
    <text evidence="4 10">Belongs to the NAD(P)-dependent epimerase/dehydratase family.</text>
</comment>
<keyword evidence="8 10" id="KW-0413">Isomerase</keyword>
<comment type="pathway">
    <text evidence="3 10">Carbohydrate metabolism; galactose metabolism.</text>
</comment>
<keyword evidence="7 10" id="KW-0520">NAD</keyword>
<dbReference type="UniPathway" id="UPA00214"/>
<dbReference type="RefSeq" id="WP_089323694.1">
    <property type="nucleotide sequence ID" value="NZ_FZOB01000017.1"/>
</dbReference>
<dbReference type="OrthoDB" id="9801029at2"/>
<proteinExistence type="inferred from homology"/>
<feature type="domain" description="NAD-dependent epimerase/dehydratase" evidence="11">
    <location>
        <begin position="3"/>
        <end position="251"/>
    </location>
</feature>
<dbReference type="InterPro" id="IPR005886">
    <property type="entry name" value="UDP_G4E"/>
</dbReference>
<dbReference type="EC" id="5.1.3.2" evidence="5 10"/>
<dbReference type="SUPFAM" id="SSF51735">
    <property type="entry name" value="NAD(P)-binding Rossmann-fold domains"/>
    <property type="match status" value="1"/>
</dbReference>
<dbReference type="Gene3D" id="3.40.50.720">
    <property type="entry name" value="NAD(P)-binding Rossmann-like Domain"/>
    <property type="match status" value="1"/>
</dbReference>
<evidence type="ECO:0000313" key="13">
    <source>
        <dbReference type="Proteomes" id="UP000198405"/>
    </source>
</evidence>
<dbReference type="Gene3D" id="3.90.25.10">
    <property type="entry name" value="UDP-galactose 4-epimerase, domain 1"/>
    <property type="match status" value="1"/>
</dbReference>
<dbReference type="InterPro" id="IPR001509">
    <property type="entry name" value="Epimerase_deHydtase"/>
</dbReference>
<dbReference type="CDD" id="cd05247">
    <property type="entry name" value="UDP_G4E_1_SDR_e"/>
    <property type="match status" value="1"/>
</dbReference>
<evidence type="ECO:0000256" key="10">
    <source>
        <dbReference type="RuleBase" id="RU366046"/>
    </source>
</evidence>
<organism evidence="12 13">
    <name type="scientific">Desulfurobacterium atlanticum</name>
    <dbReference type="NCBI Taxonomy" id="240169"/>
    <lineage>
        <taxon>Bacteria</taxon>
        <taxon>Pseudomonadati</taxon>
        <taxon>Aquificota</taxon>
        <taxon>Aquificia</taxon>
        <taxon>Desulfurobacteriales</taxon>
        <taxon>Desulfurobacteriaceae</taxon>
        <taxon>Desulfurobacterium</taxon>
    </lineage>
</organism>
<evidence type="ECO:0000256" key="1">
    <source>
        <dbReference type="ARBA" id="ARBA00000083"/>
    </source>
</evidence>
<name>A0A239A8N3_9BACT</name>
<evidence type="ECO:0000256" key="7">
    <source>
        <dbReference type="ARBA" id="ARBA00023027"/>
    </source>
</evidence>
<gene>
    <name evidence="12" type="ORF">SAMN06265340_1172</name>
</gene>
<dbReference type="Proteomes" id="UP000198405">
    <property type="component" value="Unassembled WGS sequence"/>
</dbReference>
<dbReference type="GO" id="GO:0003978">
    <property type="term" value="F:UDP-glucose 4-epimerase activity"/>
    <property type="evidence" value="ECO:0007669"/>
    <property type="project" value="UniProtKB-UniRule"/>
</dbReference>
<comment type="cofactor">
    <cofactor evidence="2 10">
        <name>NAD(+)</name>
        <dbReference type="ChEBI" id="CHEBI:57540"/>
    </cofactor>
</comment>
<dbReference type="InterPro" id="IPR036291">
    <property type="entry name" value="NAD(P)-bd_dom_sf"/>
</dbReference>
<dbReference type="PANTHER" id="PTHR43725:SF53">
    <property type="entry name" value="UDP-ARABINOSE 4-EPIMERASE 1"/>
    <property type="match status" value="1"/>
</dbReference>
<dbReference type="NCBIfam" id="TIGR01179">
    <property type="entry name" value="galE"/>
    <property type="match status" value="1"/>
</dbReference>
<accession>A0A239A8N3</accession>